<feature type="region of interest" description="Disordered" evidence="1">
    <location>
        <begin position="94"/>
        <end position="160"/>
    </location>
</feature>
<feature type="region of interest" description="Disordered" evidence="1">
    <location>
        <begin position="46"/>
        <end position="68"/>
    </location>
</feature>
<feature type="compositionally biased region" description="Acidic residues" evidence="1">
    <location>
        <begin position="128"/>
        <end position="160"/>
    </location>
</feature>
<gene>
    <name evidence="2" type="ORF">Tco_0655648</name>
</gene>
<accession>A0ABQ4X6N3</accession>
<evidence type="ECO:0000313" key="2">
    <source>
        <dbReference type="EMBL" id="GJS60864.1"/>
    </source>
</evidence>
<feature type="region of interest" description="Disordered" evidence="1">
    <location>
        <begin position="1"/>
        <end position="27"/>
    </location>
</feature>
<dbReference type="Proteomes" id="UP001151760">
    <property type="component" value="Unassembled WGS sequence"/>
</dbReference>
<reference evidence="2" key="2">
    <citation type="submission" date="2022-01" db="EMBL/GenBank/DDBJ databases">
        <authorList>
            <person name="Yamashiro T."/>
            <person name="Shiraishi A."/>
            <person name="Satake H."/>
            <person name="Nakayama K."/>
        </authorList>
    </citation>
    <scope>NUCLEOTIDE SEQUENCE</scope>
</reference>
<protein>
    <submittedName>
        <fullName evidence="2">Uncharacterized protein</fullName>
    </submittedName>
</protein>
<comment type="caution">
    <text evidence="2">The sequence shown here is derived from an EMBL/GenBank/DDBJ whole genome shotgun (WGS) entry which is preliminary data.</text>
</comment>
<sequence>MSSNEASSRVTYTSISSDYEEPSNVGSPGVVVYRYDGLLMHPVDPPSLDYMSGPEEPEQALLSPDYVPGPEYPEYLALFDEEVPVEDQPYAIVDSPITLSPGYIANSDLEEDLKDELEDGPTDYPADGGDDDDDDDSSGDDTNDEDEEEAFKEEEDEDEE</sequence>
<evidence type="ECO:0000256" key="1">
    <source>
        <dbReference type="SAM" id="MobiDB-lite"/>
    </source>
</evidence>
<organism evidence="2 3">
    <name type="scientific">Tanacetum coccineum</name>
    <dbReference type="NCBI Taxonomy" id="301880"/>
    <lineage>
        <taxon>Eukaryota</taxon>
        <taxon>Viridiplantae</taxon>
        <taxon>Streptophyta</taxon>
        <taxon>Embryophyta</taxon>
        <taxon>Tracheophyta</taxon>
        <taxon>Spermatophyta</taxon>
        <taxon>Magnoliopsida</taxon>
        <taxon>eudicotyledons</taxon>
        <taxon>Gunneridae</taxon>
        <taxon>Pentapetalae</taxon>
        <taxon>asterids</taxon>
        <taxon>campanulids</taxon>
        <taxon>Asterales</taxon>
        <taxon>Asteraceae</taxon>
        <taxon>Asteroideae</taxon>
        <taxon>Anthemideae</taxon>
        <taxon>Anthemidinae</taxon>
        <taxon>Tanacetum</taxon>
    </lineage>
</organism>
<feature type="compositionally biased region" description="Polar residues" evidence="1">
    <location>
        <begin position="1"/>
        <end position="17"/>
    </location>
</feature>
<name>A0ABQ4X6N3_9ASTR</name>
<proteinExistence type="predicted"/>
<dbReference type="EMBL" id="BQNB010009250">
    <property type="protein sequence ID" value="GJS60864.1"/>
    <property type="molecule type" value="Genomic_DNA"/>
</dbReference>
<keyword evidence="3" id="KW-1185">Reference proteome</keyword>
<reference evidence="2" key="1">
    <citation type="journal article" date="2022" name="Int. J. Mol. Sci.">
        <title>Draft Genome of Tanacetum Coccineum: Genomic Comparison of Closely Related Tanacetum-Family Plants.</title>
        <authorList>
            <person name="Yamashiro T."/>
            <person name="Shiraishi A."/>
            <person name="Nakayama K."/>
            <person name="Satake H."/>
        </authorList>
    </citation>
    <scope>NUCLEOTIDE SEQUENCE</scope>
</reference>
<evidence type="ECO:0000313" key="3">
    <source>
        <dbReference type="Proteomes" id="UP001151760"/>
    </source>
</evidence>
<feature type="compositionally biased region" description="Acidic residues" evidence="1">
    <location>
        <begin position="108"/>
        <end position="121"/>
    </location>
</feature>